<protein>
    <submittedName>
        <fullName evidence="1">Uncharacterized protein</fullName>
    </submittedName>
</protein>
<dbReference type="Pfam" id="PF14549">
    <property type="entry name" value="P22_Cro"/>
    <property type="match status" value="1"/>
</dbReference>
<gene>
    <name evidence="1" type="ORF">HA052_16075</name>
</gene>
<dbReference type="SUPFAM" id="SSF47413">
    <property type="entry name" value="lambda repressor-like DNA-binding domains"/>
    <property type="match status" value="1"/>
</dbReference>
<name>A0ABX0LHE4_9NEIS</name>
<proteinExistence type="predicted"/>
<keyword evidence="2" id="KW-1185">Reference proteome</keyword>
<organism evidence="1 2">
    <name type="scientific">Chromobacterium fluminis</name>
    <dbReference type="NCBI Taxonomy" id="3044269"/>
    <lineage>
        <taxon>Bacteria</taxon>
        <taxon>Pseudomonadati</taxon>
        <taxon>Pseudomonadota</taxon>
        <taxon>Betaproteobacteria</taxon>
        <taxon>Neisseriales</taxon>
        <taxon>Chromobacteriaceae</taxon>
        <taxon>Chromobacterium</taxon>
    </lineage>
</organism>
<evidence type="ECO:0000313" key="2">
    <source>
        <dbReference type="Proteomes" id="UP001515641"/>
    </source>
</evidence>
<dbReference type="Proteomes" id="UP001515641">
    <property type="component" value="Unassembled WGS sequence"/>
</dbReference>
<sequence length="96" mass="10319">MVTKVSASSENLGLQPMRTEVTILFMKTSTVVSFFGGGRGAKSRIARALGVSTAAVAKWREFVPDGSAYQLIQRFPALYDLDKADCVDASNASQTQ</sequence>
<reference evidence="1 2" key="1">
    <citation type="submission" date="2020-03" db="EMBL/GenBank/DDBJ databases">
        <title>Draft genome sequence of environmentally isolated cultures.</title>
        <authorList>
            <person name="Wilson H.S."/>
            <person name="De Leon M.E."/>
        </authorList>
    </citation>
    <scope>NUCLEOTIDE SEQUENCE [LARGE SCALE GENOMIC DNA]</scope>
    <source>
        <strain evidence="1 2">HSC-31F16</strain>
    </source>
</reference>
<dbReference type="InterPro" id="IPR010982">
    <property type="entry name" value="Lambda_DNA-bd_dom_sf"/>
</dbReference>
<dbReference type="Gene3D" id="1.10.260.40">
    <property type="entry name" value="lambda repressor-like DNA-binding domains"/>
    <property type="match status" value="1"/>
</dbReference>
<accession>A0ABX0LHE4</accession>
<comment type="caution">
    <text evidence="1">The sequence shown here is derived from an EMBL/GenBank/DDBJ whole genome shotgun (WGS) entry which is preliminary data.</text>
</comment>
<evidence type="ECO:0000313" key="1">
    <source>
        <dbReference type="EMBL" id="NHR06707.1"/>
    </source>
</evidence>
<dbReference type="EMBL" id="JAAOMA010000022">
    <property type="protein sequence ID" value="NHR06707.1"/>
    <property type="molecule type" value="Genomic_DNA"/>
</dbReference>